<gene>
    <name evidence="2" type="ORF">BAVI_19389</name>
</gene>
<feature type="domain" description="Beta-lactamase class A catalytic" evidence="1">
    <location>
        <begin position="27"/>
        <end position="229"/>
    </location>
</feature>
<accession>A0AB94IJ44</accession>
<sequence>MLTLEEKLKGEITCFQGRIGIAVEIANKRISLNSMEVFPSASVIKVPILIEGLRQAETGKINLNELTTIDKRVGGSGVLQALSAKVSMTIKDLMTLMITVSDNTTTNLLIDLLGMDSINSTIEKLSMEHTKLSRKMMDFEAIEQGYNNFTSPSDMIKCLKVINEGDFLSEESRKLAVEIMHYQQFHDKLTAMMDLDLVFAASKTGGLPNVEHDCAILKYGGKTAYAVVLTDQLDNHFAAKHLISKIGKHLYDHLVEE</sequence>
<dbReference type="GO" id="GO:0030655">
    <property type="term" value="P:beta-lactam antibiotic catabolic process"/>
    <property type="evidence" value="ECO:0007669"/>
    <property type="project" value="InterPro"/>
</dbReference>
<name>A0AB94IJ44_9BACI</name>
<evidence type="ECO:0000313" key="2">
    <source>
        <dbReference type="EMBL" id="ETI67111.1"/>
    </source>
</evidence>
<organism evidence="2 3">
    <name type="scientific">Neobacillus vireti LMG 21834</name>
    <dbReference type="NCBI Taxonomy" id="1131730"/>
    <lineage>
        <taxon>Bacteria</taxon>
        <taxon>Bacillati</taxon>
        <taxon>Bacillota</taxon>
        <taxon>Bacilli</taxon>
        <taxon>Bacillales</taxon>
        <taxon>Bacillaceae</taxon>
        <taxon>Neobacillus</taxon>
    </lineage>
</organism>
<proteinExistence type="predicted"/>
<dbReference type="PANTHER" id="PTHR35333">
    <property type="entry name" value="BETA-LACTAMASE"/>
    <property type="match status" value="1"/>
</dbReference>
<dbReference type="Gene3D" id="3.40.710.10">
    <property type="entry name" value="DD-peptidase/beta-lactamase superfamily"/>
    <property type="match status" value="1"/>
</dbReference>
<dbReference type="RefSeq" id="WP_024030046.1">
    <property type="nucleotide sequence ID" value="NZ_ALAN01000105.1"/>
</dbReference>
<dbReference type="GO" id="GO:0008800">
    <property type="term" value="F:beta-lactamase activity"/>
    <property type="evidence" value="ECO:0007669"/>
    <property type="project" value="InterPro"/>
</dbReference>
<dbReference type="Pfam" id="PF13354">
    <property type="entry name" value="Beta-lactamase2"/>
    <property type="match status" value="1"/>
</dbReference>
<dbReference type="AlphaFoldDB" id="A0AB94IJ44"/>
<evidence type="ECO:0000313" key="3">
    <source>
        <dbReference type="Proteomes" id="UP000018877"/>
    </source>
</evidence>
<dbReference type="SUPFAM" id="SSF56601">
    <property type="entry name" value="beta-lactamase/transpeptidase-like"/>
    <property type="match status" value="1"/>
</dbReference>
<protein>
    <submittedName>
        <fullName evidence="2">Beta-lactamase</fullName>
    </submittedName>
</protein>
<dbReference type="InterPro" id="IPR012338">
    <property type="entry name" value="Beta-lactam/transpept-like"/>
</dbReference>
<evidence type="ECO:0000259" key="1">
    <source>
        <dbReference type="Pfam" id="PF13354"/>
    </source>
</evidence>
<keyword evidence="3" id="KW-1185">Reference proteome</keyword>
<comment type="caution">
    <text evidence="2">The sequence shown here is derived from an EMBL/GenBank/DDBJ whole genome shotgun (WGS) entry which is preliminary data.</text>
</comment>
<dbReference type="EMBL" id="ALAN01000105">
    <property type="protein sequence ID" value="ETI67111.1"/>
    <property type="molecule type" value="Genomic_DNA"/>
</dbReference>
<dbReference type="PANTHER" id="PTHR35333:SF3">
    <property type="entry name" value="BETA-LACTAMASE-TYPE TRANSPEPTIDASE FOLD CONTAINING PROTEIN"/>
    <property type="match status" value="1"/>
</dbReference>
<dbReference type="InterPro" id="IPR045155">
    <property type="entry name" value="Beta-lactam_cat"/>
</dbReference>
<reference evidence="2 3" key="1">
    <citation type="journal article" date="2014" name="Environ. Microbiol.">
        <title>The nitrate-ammonifying and nosZ-carrying bacterium Bacillus vireti is a potent source and sink for nitric and nitrous oxide under high nitrate conditions.</title>
        <authorList>
            <person name="Mania D."/>
            <person name="Heylen K."/>
            <person name="van Spanning R.J."/>
            <person name="Frostegard A."/>
        </authorList>
    </citation>
    <scope>NUCLEOTIDE SEQUENCE [LARGE SCALE GENOMIC DNA]</scope>
    <source>
        <strain evidence="2 3">LMG 21834</strain>
    </source>
</reference>
<dbReference type="Proteomes" id="UP000018877">
    <property type="component" value="Unassembled WGS sequence"/>
</dbReference>
<dbReference type="GO" id="GO:0046677">
    <property type="term" value="P:response to antibiotic"/>
    <property type="evidence" value="ECO:0007669"/>
    <property type="project" value="InterPro"/>
</dbReference>
<dbReference type="InterPro" id="IPR000871">
    <property type="entry name" value="Beta-lactam_class-A"/>
</dbReference>